<sequence length="75" mass="8081">MEFELVASGTSLDGDSTLFRTRRSSQIGLIARSVPVEKAQQNLTWPRSALTPNGSAPPHASTPQIHRITQDTPPG</sequence>
<dbReference type="AlphaFoldDB" id="A0A426XCA6"/>
<name>A0A426XCA6_ENSVE</name>
<accession>A0A426XCA6</accession>
<comment type="caution">
    <text evidence="2">The sequence shown here is derived from an EMBL/GenBank/DDBJ whole genome shotgun (WGS) entry which is preliminary data.</text>
</comment>
<organism evidence="2 3">
    <name type="scientific">Ensete ventricosum</name>
    <name type="common">Abyssinian banana</name>
    <name type="synonym">Musa ensete</name>
    <dbReference type="NCBI Taxonomy" id="4639"/>
    <lineage>
        <taxon>Eukaryota</taxon>
        <taxon>Viridiplantae</taxon>
        <taxon>Streptophyta</taxon>
        <taxon>Embryophyta</taxon>
        <taxon>Tracheophyta</taxon>
        <taxon>Spermatophyta</taxon>
        <taxon>Magnoliopsida</taxon>
        <taxon>Liliopsida</taxon>
        <taxon>Zingiberales</taxon>
        <taxon>Musaceae</taxon>
        <taxon>Ensete</taxon>
    </lineage>
</organism>
<evidence type="ECO:0000256" key="1">
    <source>
        <dbReference type="SAM" id="MobiDB-lite"/>
    </source>
</evidence>
<gene>
    <name evidence="2" type="ORF">B296_00058147</name>
</gene>
<feature type="compositionally biased region" description="Polar residues" evidence="1">
    <location>
        <begin position="39"/>
        <end position="54"/>
    </location>
</feature>
<dbReference type="Proteomes" id="UP000287651">
    <property type="component" value="Unassembled WGS sequence"/>
</dbReference>
<reference evidence="2 3" key="1">
    <citation type="journal article" date="2014" name="Agronomy (Basel)">
        <title>A Draft Genome Sequence for Ensete ventricosum, the Drought-Tolerant Tree Against Hunger.</title>
        <authorList>
            <person name="Harrison J."/>
            <person name="Moore K.A."/>
            <person name="Paszkiewicz K."/>
            <person name="Jones T."/>
            <person name="Grant M."/>
            <person name="Ambacheew D."/>
            <person name="Muzemil S."/>
            <person name="Studholme D.J."/>
        </authorList>
    </citation>
    <scope>NUCLEOTIDE SEQUENCE [LARGE SCALE GENOMIC DNA]</scope>
</reference>
<feature type="region of interest" description="Disordered" evidence="1">
    <location>
        <begin position="38"/>
        <end position="75"/>
    </location>
</feature>
<proteinExistence type="predicted"/>
<protein>
    <submittedName>
        <fullName evidence="2">Uncharacterized protein</fullName>
    </submittedName>
</protein>
<evidence type="ECO:0000313" key="2">
    <source>
        <dbReference type="EMBL" id="RRT37119.1"/>
    </source>
</evidence>
<evidence type="ECO:0000313" key="3">
    <source>
        <dbReference type="Proteomes" id="UP000287651"/>
    </source>
</evidence>
<dbReference type="EMBL" id="AMZH03022668">
    <property type="protein sequence ID" value="RRT37119.1"/>
    <property type="molecule type" value="Genomic_DNA"/>
</dbReference>